<dbReference type="EMBL" id="JBBUTF010000006">
    <property type="protein sequence ID" value="MEK8026016.1"/>
    <property type="molecule type" value="Genomic_DNA"/>
</dbReference>
<keyword evidence="2 3" id="KW-0560">Oxidoreductase</keyword>
<gene>
    <name evidence="3" type="ORF">AACH11_08575</name>
</gene>
<dbReference type="CDD" id="cd05233">
    <property type="entry name" value="SDR_c"/>
    <property type="match status" value="1"/>
</dbReference>
<dbReference type="InterPro" id="IPR002347">
    <property type="entry name" value="SDR_fam"/>
</dbReference>
<dbReference type="Pfam" id="PF13561">
    <property type="entry name" value="adh_short_C2"/>
    <property type="match status" value="1"/>
</dbReference>
<dbReference type="RefSeq" id="WP_341373799.1">
    <property type="nucleotide sequence ID" value="NZ_JBBUTF010000006.1"/>
</dbReference>
<evidence type="ECO:0000256" key="2">
    <source>
        <dbReference type="ARBA" id="ARBA00023002"/>
    </source>
</evidence>
<protein>
    <submittedName>
        <fullName evidence="3">SDR family oxidoreductase</fullName>
        <ecNumber evidence="3">1.-.-.-</ecNumber>
    </submittedName>
</protein>
<dbReference type="PANTHER" id="PTHR24321">
    <property type="entry name" value="DEHYDROGENASES, SHORT CHAIN"/>
    <property type="match status" value="1"/>
</dbReference>
<name>A0ABU9B8F6_9BURK</name>
<accession>A0ABU9B8F6</accession>
<evidence type="ECO:0000313" key="3">
    <source>
        <dbReference type="EMBL" id="MEK8026016.1"/>
    </source>
</evidence>
<sequence length="242" mass="24506">MTFRPDLYDGKTAVVSGGASGIGAATARCLAELGAHVTVLGAAADVDDEVLAHPRIAHRPIDLRDGEAAARLLDALPGLDLLVNAALLSLGRDEYLPNAFAQVMALNLGTTMQMCTRALPALAQRSGAVVNLLSTGGAHDGADRPALAASQGALVQLTRTLARAWAPVGVRVNAVAAGCVQDPLMAPVLADAAASARAMRATPLGRWGRAQEVAQVITFLGAPGASFVTGAVVPVDGGQHTG</sequence>
<reference evidence="3 4" key="1">
    <citation type="submission" date="2024-04" db="EMBL/GenBank/DDBJ databases">
        <title>Novel species of the genus Ideonella isolated from streams.</title>
        <authorList>
            <person name="Lu H."/>
        </authorList>
    </citation>
    <scope>NUCLEOTIDE SEQUENCE [LARGE SCALE GENOMIC DNA]</scope>
    <source>
        <strain evidence="3 4">BYS139W</strain>
    </source>
</reference>
<dbReference type="Proteomes" id="UP001368500">
    <property type="component" value="Unassembled WGS sequence"/>
</dbReference>
<comment type="similarity">
    <text evidence="1">Belongs to the short-chain dehydrogenases/reductases (SDR) family.</text>
</comment>
<keyword evidence="4" id="KW-1185">Reference proteome</keyword>
<dbReference type="InterPro" id="IPR036291">
    <property type="entry name" value="NAD(P)-bd_dom_sf"/>
</dbReference>
<proteinExistence type="inferred from homology"/>
<dbReference type="PANTHER" id="PTHR24321:SF8">
    <property type="entry name" value="ESTRADIOL 17-BETA-DEHYDROGENASE 8-RELATED"/>
    <property type="match status" value="1"/>
</dbReference>
<comment type="caution">
    <text evidence="3">The sequence shown here is derived from an EMBL/GenBank/DDBJ whole genome shotgun (WGS) entry which is preliminary data.</text>
</comment>
<dbReference type="Gene3D" id="3.40.50.720">
    <property type="entry name" value="NAD(P)-binding Rossmann-like Domain"/>
    <property type="match status" value="1"/>
</dbReference>
<evidence type="ECO:0000256" key="1">
    <source>
        <dbReference type="ARBA" id="ARBA00006484"/>
    </source>
</evidence>
<dbReference type="EC" id="1.-.-.-" evidence="3"/>
<dbReference type="SUPFAM" id="SSF51735">
    <property type="entry name" value="NAD(P)-binding Rossmann-fold domains"/>
    <property type="match status" value="1"/>
</dbReference>
<organism evidence="3 4">
    <name type="scientific">Pseudaquabacterium rugosum</name>
    <dbReference type="NCBI Taxonomy" id="2984194"/>
    <lineage>
        <taxon>Bacteria</taxon>
        <taxon>Pseudomonadati</taxon>
        <taxon>Pseudomonadota</taxon>
        <taxon>Betaproteobacteria</taxon>
        <taxon>Burkholderiales</taxon>
        <taxon>Sphaerotilaceae</taxon>
        <taxon>Pseudaquabacterium</taxon>
    </lineage>
</organism>
<dbReference type="PRINTS" id="PR00081">
    <property type="entry name" value="GDHRDH"/>
</dbReference>
<dbReference type="GO" id="GO:0016491">
    <property type="term" value="F:oxidoreductase activity"/>
    <property type="evidence" value="ECO:0007669"/>
    <property type="project" value="UniProtKB-KW"/>
</dbReference>
<evidence type="ECO:0000313" key="4">
    <source>
        <dbReference type="Proteomes" id="UP001368500"/>
    </source>
</evidence>